<keyword evidence="3" id="KW-1185">Reference proteome</keyword>
<gene>
    <name evidence="2" type="ORF">PRZ48_003004</name>
</gene>
<feature type="domain" description="Amidase" evidence="1">
    <location>
        <begin position="25"/>
        <end position="374"/>
    </location>
</feature>
<name>A0ABR0EVC3_ZASCE</name>
<dbReference type="Proteomes" id="UP001305779">
    <property type="component" value="Unassembled WGS sequence"/>
</dbReference>
<sequence length="451" mass="48634">MDLLDTPAWKWQEALHAGKTTSRALVEAFVRQIERLKHLNAVISIAPLEILLTQARKLDEERSSSLRSLLHGIPVVIKDIFITDPSLGMPTTCGAAALASAVGRKNCPLVDALLAAGLIIVGKGNLSEFCGLRAKDMRLGLSSIGGQTRSPYIPDDLDEADTMLGNTHPGGSSSGPAVSVAAGFAPIGIGSDTSGSLIVPANRAGLYSLKVTNARAESLSTGMQRMSSYYDSIGAMTKSTRDLANITRVLLGLPNSDGPALSNDNAFDGFKIGFVNPEHWRYSDDVCYLEAATRKQLVQDYNEAISRMEMAGGRIVKDVDLPPTSSLMKDGHSIIHATAFSEWAGLLKDFLSTLDHPPVRNIEELIAWNESHPELAMPEPCPDQDDLIKARDSASSLTRSKRQQLFDLGDQRAFDEGIDKALRDHDVELLVGPADSMLFYLAATASKSLHV</sequence>
<accession>A0ABR0EVC3</accession>
<dbReference type="PANTHER" id="PTHR42678">
    <property type="entry name" value="AMIDASE"/>
    <property type="match status" value="1"/>
</dbReference>
<dbReference type="InterPro" id="IPR036928">
    <property type="entry name" value="AS_sf"/>
</dbReference>
<evidence type="ECO:0000313" key="3">
    <source>
        <dbReference type="Proteomes" id="UP001305779"/>
    </source>
</evidence>
<dbReference type="PANTHER" id="PTHR42678:SF34">
    <property type="entry name" value="OS04G0183300 PROTEIN"/>
    <property type="match status" value="1"/>
</dbReference>
<comment type="caution">
    <text evidence="2">The sequence shown here is derived from an EMBL/GenBank/DDBJ whole genome shotgun (WGS) entry which is preliminary data.</text>
</comment>
<dbReference type="InterPro" id="IPR023631">
    <property type="entry name" value="Amidase_dom"/>
</dbReference>
<organism evidence="2 3">
    <name type="scientific">Zasmidium cellare</name>
    <name type="common">Wine cellar mold</name>
    <name type="synonym">Racodium cellare</name>
    <dbReference type="NCBI Taxonomy" id="395010"/>
    <lineage>
        <taxon>Eukaryota</taxon>
        <taxon>Fungi</taxon>
        <taxon>Dikarya</taxon>
        <taxon>Ascomycota</taxon>
        <taxon>Pezizomycotina</taxon>
        <taxon>Dothideomycetes</taxon>
        <taxon>Dothideomycetidae</taxon>
        <taxon>Mycosphaerellales</taxon>
        <taxon>Mycosphaerellaceae</taxon>
        <taxon>Zasmidium</taxon>
    </lineage>
</organism>
<dbReference type="SUPFAM" id="SSF75304">
    <property type="entry name" value="Amidase signature (AS) enzymes"/>
    <property type="match status" value="1"/>
</dbReference>
<dbReference type="Pfam" id="PF01425">
    <property type="entry name" value="Amidase"/>
    <property type="match status" value="1"/>
</dbReference>
<reference evidence="2 3" key="1">
    <citation type="journal article" date="2023" name="G3 (Bethesda)">
        <title>A chromosome-level genome assembly of Zasmidium syzygii isolated from banana leaves.</title>
        <authorList>
            <person name="van Westerhoven A.C."/>
            <person name="Mehrabi R."/>
            <person name="Talebi R."/>
            <person name="Steentjes M.B.F."/>
            <person name="Corcolon B."/>
            <person name="Chong P.A."/>
            <person name="Kema G.H.J."/>
            <person name="Seidl M.F."/>
        </authorList>
    </citation>
    <scope>NUCLEOTIDE SEQUENCE [LARGE SCALE GENOMIC DNA]</scope>
    <source>
        <strain evidence="2 3">P124</strain>
    </source>
</reference>
<evidence type="ECO:0000313" key="2">
    <source>
        <dbReference type="EMBL" id="KAK4505041.1"/>
    </source>
</evidence>
<protein>
    <recommendedName>
        <fullName evidence="1">Amidase domain-containing protein</fullName>
    </recommendedName>
</protein>
<evidence type="ECO:0000259" key="1">
    <source>
        <dbReference type="Pfam" id="PF01425"/>
    </source>
</evidence>
<dbReference type="EMBL" id="JAXOVC010000002">
    <property type="protein sequence ID" value="KAK4505041.1"/>
    <property type="molecule type" value="Genomic_DNA"/>
</dbReference>
<dbReference type="Gene3D" id="3.90.1300.10">
    <property type="entry name" value="Amidase signature (AS) domain"/>
    <property type="match status" value="1"/>
</dbReference>
<proteinExistence type="predicted"/>